<reference evidence="2 5" key="2">
    <citation type="submission" date="2020-09" db="EMBL/GenBank/DDBJ databases">
        <authorList>
            <person name="Kittiwongwattana C."/>
        </authorList>
    </citation>
    <scope>NUCLEOTIDE SEQUENCE</scope>
    <source>
        <strain evidence="3 5">1303</strain>
        <strain evidence="2">1310</strain>
    </source>
</reference>
<feature type="compositionally biased region" description="Basic and acidic residues" evidence="1">
    <location>
        <begin position="157"/>
        <end position="169"/>
    </location>
</feature>
<dbReference type="KEGG" id="coy:HF329_27895"/>
<dbReference type="AlphaFoldDB" id="A0AAE7D9J0"/>
<dbReference type="EMBL" id="CP051204">
    <property type="protein sequence ID" value="QJB41432.1"/>
    <property type="molecule type" value="Genomic_DNA"/>
</dbReference>
<gene>
    <name evidence="3" type="ORF">HF324_27755</name>
    <name evidence="2" type="ORF">HF329_27895</name>
</gene>
<name>A0AAE7D9J0_9BACT</name>
<dbReference type="Proteomes" id="UP000503144">
    <property type="component" value="Chromosome"/>
</dbReference>
<evidence type="ECO:0000313" key="5">
    <source>
        <dbReference type="Proteomes" id="UP000503144"/>
    </source>
</evidence>
<reference evidence="4" key="1">
    <citation type="submission" date="2020-04" db="EMBL/GenBank/DDBJ databases">
        <authorList>
            <person name="Kittiwongwattana C."/>
        </authorList>
    </citation>
    <scope>NUCLEOTIDE SEQUENCE [LARGE SCALE GENOMIC DNA]</scope>
    <source>
        <strain evidence="4">1310</strain>
    </source>
</reference>
<accession>A0AAE7D9J0</accession>
<feature type="compositionally biased region" description="Polar residues" evidence="1">
    <location>
        <begin position="130"/>
        <end position="144"/>
    </location>
</feature>
<evidence type="ECO:0000256" key="1">
    <source>
        <dbReference type="SAM" id="MobiDB-lite"/>
    </source>
</evidence>
<protein>
    <submittedName>
        <fullName evidence="2">Uncharacterized protein</fullName>
    </submittedName>
</protein>
<keyword evidence="5" id="KW-1185">Reference proteome</keyword>
<proteinExistence type="predicted"/>
<dbReference type="RefSeq" id="WP_168809472.1">
    <property type="nucleotide sequence ID" value="NZ_CP051204.2"/>
</dbReference>
<evidence type="ECO:0000313" key="4">
    <source>
        <dbReference type="Proteomes" id="UP000502421"/>
    </source>
</evidence>
<evidence type="ECO:0000313" key="2">
    <source>
        <dbReference type="EMBL" id="QJB34921.1"/>
    </source>
</evidence>
<feature type="region of interest" description="Disordered" evidence="1">
    <location>
        <begin position="129"/>
        <end position="169"/>
    </location>
</feature>
<dbReference type="Proteomes" id="UP000502421">
    <property type="component" value="Chromosome"/>
</dbReference>
<organism evidence="2 4">
    <name type="scientific">Chitinophaga oryzae</name>
    <dbReference type="NCBI Taxonomy" id="2725414"/>
    <lineage>
        <taxon>Bacteria</taxon>
        <taxon>Pseudomonadati</taxon>
        <taxon>Bacteroidota</taxon>
        <taxon>Chitinophagia</taxon>
        <taxon>Chitinophagales</taxon>
        <taxon>Chitinophagaceae</taxon>
        <taxon>Chitinophaga</taxon>
    </lineage>
</organism>
<dbReference type="EMBL" id="CP051205">
    <property type="protein sequence ID" value="QJB34921.1"/>
    <property type="molecule type" value="Genomic_DNA"/>
</dbReference>
<evidence type="ECO:0000313" key="3">
    <source>
        <dbReference type="EMBL" id="QJB41432.1"/>
    </source>
</evidence>
<sequence length="169" mass="19874">MLNEGITPYDKTVMGEISNWKRIEATIRDLSGPKVLEEREWLQLRLQEYERIVRQFRGTVSTRDERAWLIVASIERKRLEKALYPSMMARVIRRFKNALFERLDNGRKQEQGFDPVFNDVLFHQRDITSGRAQSTTPAENQQQDIFIKKPIGPDLSGRQEKKNDNGLHM</sequence>